<dbReference type="EMBL" id="ABKSHZ030000003">
    <property type="protein sequence ID" value="EMM9721203.1"/>
    <property type="molecule type" value="Genomic_DNA"/>
</dbReference>
<feature type="signal peptide" evidence="1">
    <location>
        <begin position="1"/>
        <end position="21"/>
    </location>
</feature>
<sequence length="129" mass="14708">MKRYIKWFAITIFISMLSACARTAPVQQISTTVSVGHTQEQVKNAILKAGAQRKWIMTQVSPGVIKARYQTRNHVAEVRITYTATYYNIKYDSSLNLQASDGKIHKNYNRWVRNLDKDIQVNLSTGATL</sequence>
<dbReference type="EMBL" id="SCJN01000076">
    <property type="protein sequence ID" value="RXD16271.1"/>
    <property type="molecule type" value="Genomic_DNA"/>
</dbReference>
<dbReference type="EMBL" id="NHTF01000031">
    <property type="protein sequence ID" value="OWW55195.1"/>
    <property type="molecule type" value="Genomic_DNA"/>
</dbReference>
<evidence type="ECO:0000313" key="5">
    <source>
        <dbReference type="EMBL" id="NEN73836.1"/>
    </source>
</evidence>
<evidence type="ECO:0000313" key="13">
    <source>
        <dbReference type="Proteomes" id="UP000036331"/>
    </source>
</evidence>
<dbReference type="Proteomes" id="UP000254785">
    <property type="component" value="Unassembled WGS sequence"/>
</dbReference>
<dbReference type="EMBL" id="JAAGYP010000311">
    <property type="protein sequence ID" value="NEN73836.1"/>
    <property type="molecule type" value="Genomic_DNA"/>
</dbReference>
<evidence type="ECO:0000256" key="1">
    <source>
        <dbReference type="SAM" id="SignalP"/>
    </source>
</evidence>
<evidence type="ECO:0000313" key="2">
    <source>
        <dbReference type="EMBL" id="EFI0215113.1"/>
    </source>
</evidence>
<keyword evidence="10" id="KW-0449">Lipoprotein</keyword>
<reference evidence="16 17" key="6">
    <citation type="submission" date="2018-06" db="EMBL/GenBank/DDBJ databases">
        <authorList>
            <consortium name="Pathogen Informatics"/>
            <person name="Doyle S."/>
        </authorList>
    </citation>
    <scope>NUCLEOTIDE SEQUENCE [LARGE SCALE GENOMIC DNA]</scope>
    <source>
        <strain evidence="10 18">NCTC10082</strain>
        <strain evidence="12 17">NCTC8960</strain>
        <strain evidence="11 16">NCTC9117</strain>
    </source>
</reference>
<evidence type="ECO:0000313" key="20">
    <source>
        <dbReference type="Proteomes" id="UP000471360"/>
    </source>
</evidence>
<keyword evidence="1" id="KW-0732">Signal</keyword>
<dbReference type="Proteomes" id="UP000288730">
    <property type="component" value="Unassembled WGS sequence"/>
</dbReference>
<reference evidence="3" key="11">
    <citation type="submission" date="2024-02" db="EMBL/GenBank/DDBJ databases">
        <authorList>
            <consortium name="Clinical and Environmental Microbiology Branch: Whole genome sequencing antimicrobial resistance pathogens in the healthcare setting"/>
        </authorList>
    </citation>
    <scope>NUCLEOTIDE SEQUENCE</scope>
    <source>
        <strain evidence="3">2023QG-00028</strain>
    </source>
</reference>
<dbReference type="Proteomes" id="UP000255164">
    <property type="component" value="Unassembled WGS sequence"/>
</dbReference>
<evidence type="ECO:0000313" key="15">
    <source>
        <dbReference type="Proteomes" id="UP000197270"/>
    </source>
</evidence>
<dbReference type="Proteomes" id="UP000521994">
    <property type="component" value="Unassembled WGS sequence"/>
</dbReference>
<proteinExistence type="predicted"/>
<reference evidence="7 15" key="4">
    <citation type="submission" date="2017-05" db="EMBL/GenBank/DDBJ databases">
        <title>Sequencing of Escherichia coli that cause persistent and transient Mastitis.</title>
        <authorList>
            <person name="Thacker T.C."/>
            <person name="Lippolis J.D."/>
            <person name="Brunelle B.W."/>
            <person name="Casey T.A."/>
            <person name="Reinhardt T.A."/>
            <person name="Sacco R.E."/>
            <person name="Holman D.B."/>
        </authorList>
    </citation>
    <scope>NUCLEOTIDE SEQUENCE [LARGE SCALE GENOMIC DNA]</scope>
    <source>
        <strain evidence="7 15">ECA-B</strain>
    </source>
</reference>
<dbReference type="Proteomes" id="UP000186595">
    <property type="component" value="Unassembled WGS sequence"/>
</dbReference>
<organism evidence="2 21">
    <name type="scientific">Escherichia coli</name>
    <dbReference type="NCBI Taxonomy" id="562"/>
    <lineage>
        <taxon>Bacteria</taxon>
        <taxon>Pseudomonadati</taxon>
        <taxon>Pseudomonadota</taxon>
        <taxon>Gammaproteobacteria</taxon>
        <taxon>Enterobacterales</taxon>
        <taxon>Enterobacteriaceae</taxon>
        <taxon>Escherichia</taxon>
    </lineage>
</organism>
<dbReference type="EMBL" id="UFZA01000001">
    <property type="protein sequence ID" value="STE03528.1"/>
    <property type="molecule type" value="Genomic_DNA"/>
</dbReference>
<evidence type="ECO:0000313" key="12">
    <source>
        <dbReference type="EMBL" id="STN13216.1"/>
    </source>
</evidence>
<evidence type="ECO:0000313" key="8">
    <source>
        <dbReference type="EMBL" id="PBN75650.1"/>
    </source>
</evidence>
<dbReference type="Proteomes" id="UP000255057">
    <property type="component" value="Unassembled WGS sequence"/>
</dbReference>
<evidence type="ECO:0000313" key="17">
    <source>
        <dbReference type="Proteomes" id="UP000255057"/>
    </source>
</evidence>
<reference evidence="4" key="10">
    <citation type="submission" date="2020-04" db="EMBL/GenBank/DDBJ databases">
        <authorList>
            <consortium name="NCBI Pathogen Detection Project"/>
        </authorList>
    </citation>
    <scope>NUCLEOTIDE SEQUENCE</scope>
    <source>
        <strain evidence="4">TW14994</strain>
    </source>
</reference>
<evidence type="ECO:0000313" key="4">
    <source>
        <dbReference type="EMBL" id="HAI8956785.1"/>
    </source>
</evidence>
<evidence type="ECO:0000313" key="6">
    <source>
        <dbReference type="EMBL" id="OKB73924.1"/>
    </source>
</evidence>
<dbReference type="EMBL" id="LDXE02000002">
    <property type="protein sequence ID" value="PBN75650.1"/>
    <property type="molecule type" value="Genomic_DNA"/>
</dbReference>
<evidence type="ECO:0000313" key="22">
    <source>
        <dbReference type="Proteomes" id="UP000842385"/>
    </source>
</evidence>
<dbReference type="EMBL" id="UGFO01000006">
    <property type="protein sequence ID" value="STN13216.1"/>
    <property type="molecule type" value="Genomic_DNA"/>
</dbReference>
<evidence type="ECO:0000313" key="21">
    <source>
        <dbReference type="Proteomes" id="UP000521994"/>
    </source>
</evidence>
<reference evidence="8" key="3">
    <citation type="submission" date="2017-03" db="EMBL/GenBank/DDBJ databases">
        <title>The mobilome is the main driver of stx2-positive O26:H11 Escherichia coli strains evolution.</title>
        <authorList>
            <person name="Delannoy S."/>
            <person name="Mariani-Kurkdjian P."/>
            <person name="Webb H.E."/>
            <person name="Bonacorsi S."/>
            <person name="Fach P."/>
        </authorList>
    </citation>
    <scope>NUCLEOTIDE SEQUENCE</scope>
    <source>
        <strain evidence="8">34870</strain>
    </source>
</reference>
<dbReference type="EMBL" id="AASXRC010000031">
    <property type="protein sequence ID" value="EFI0215113.1"/>
    <property type="molecule type" value="Genomic_DNA"/>
</dbReference>
<dbReference type="AlphaFoldDB" id="A0A066R367"/>
<dbReference type="Proteomes" id="UP000471360">
    <property type="component" value="Unassembled WGS sequence"/>
</dbReference>
<evidence type="ECO:0000313" key="11">
    <source>
        <dbReference type="EMBL" id="STJ78754.1"/>
    </source>
</evidence>
<dbReference type="Proteomes" id="UP000036331">
    <property type="component" value="Unassembled WGS sequence"/>
</dbReference>
<feature type="chain" id="PRO_5015027185" evidence="1">
    <location>
        <begin position="22"/>
        <end position="129"/>
    </location>
</feature>
<evidence type="ECO:0000313" key="19">
    <source>
        <dbReference type="Proteomes" id="UP000288730"/>
    </source>
</evidence>
<evidence type="ECO:0000313" key="7">
    <source>
        <dbReference type="EMBL" id="OWW55195.1"/>
    </source>
</evidence>
<dbReference type="RefSeq" id="WP_000833174.1">
    <property type="nucleotide sequence ID" value="NZ_AP024114.1"/>
</dbReference>
<evidence type="ECO:0000313" key="18">
    <source>
        <dbReference type="Proteomes" id="UP000255164"/>
    </source>
</evidence>
<evidence type="ECO:0000313" key="3">
    <source>
        <dbReference type="EMBL" id="EMM9721203.1"/>
    </source>
</evidence>
<dbReference type="Proteomes" id="UP000842385">
    <property type="component" value="Unassembled WGS sequence"/>
</dbReference>
<dbReference type="EMBL" id="MPGR01000001">
    <property type="protein sequence ID" value="OKB73924.1"/>
    <property type="molecule type" value="Genomic_DNA"/>
</dbReference>
<name>A0A066R367_ECOLX</name>
<reference evidence="2 21" key="9">
    <citation type="submission" date="2020-02" db="EMBL/GenBank/DDBJ databases">
        <authorList>
            <consortium name="PulseNet: The National Subtyping Network for Foodborne Disease Surveillance"/>
            <person name="Tarr C.L."/>
            <person name="Trees E."/>
            <person name="Katz L.S."/>
            <person name="Carleton-Romer H.A."/>
            <person name="Stroika S."/>
            <person name="Kucerova Z."/>
            <person name="Roache K.F."/>
            <person name="Sabol A.L."/>
            <person name="Besser J."/>
            <person name="Gerner-Smidt P."/>
        </authorList>
    </citation>
    <scope>NUCLEOTIDE SEQUENCE [LARGE SCALE GENOMIC DNA]</scope>
    <source>
        <strain evidence="2 21">2014C-3796</strain>
    </source>
</reference>
<protein>
    <submittedName>
        <fullName evidence="10">Putative lipoprotein</fullName>
    </submittedName>
</protein>
<dbReference type="PROSITE" id="PS51257">
    <property type="entry name" value="PROKAR_LIPOPROTEIN"/>
    <property type="match status" value="1"/>
</dbReference>
<gene>
    <name evidence="8" type="ORF">ABE91_011295</name>
    <name evidence="2" type="ORF">BG944_004364</name>
    <name evidence="6" type="ORF">BMT50_14605</name>
    <name evidence="7" type="ORF">CCS08_11880</name>
    <name evidence="9" type="ORF">EPS76_11730</name>
    <name evidence="5" type="ORF">G3W53_28220</name>
    <name evidence="4" type="ORF">HKA49_000891</name>
    <name evidence="10" type="ORF">NCTC10082_01879</name>
    <name evidence="12" type="ORF">NCTC8960_03539</name>
    <name evidence="11" type="ORF">NCTC9117_01299</name>
    <name evidence="3" type="ORF">PWL68_001270</name>
</gene>
<reference evidence="5 20" key="8">
    <citation type="submission" date="2020-02" db="EMBL/GenBank/DDBJ databases">
        <authorList>
            <person name="Subbiah M."/>
            <person name="Call D."/>
        </authorList>
    </citation>
    <scope>NUCLEOTIDE SEQUENCE [LARGE SCALE GENOMIC DNA]</scope>
    <source>
        <strain evidence="5 20">8375wB1</strain>
    </source>
</reference>
<dbReference type="EMBL" id="UGDC01000003">
    <property type="protein sequence ID" value="STJ78754.1"/>
    <property type="molecule type" value="Genomic_DNA"/>
</dbReference>
<reference evidence="8 13" key="1">
    <citation type="journal article" date="2015" name="Genome Announc.">
        <title>Draft Genome Sequences of Human-Pathogenic Escherichia coli O26:H11 Strains Carrying the stx2 Gene Only and Circulating in France.</title>
        <authorList>
            <person name="Delannoy S."/>
            <person name="Mariani-Kurkdjian P."/>
            <person name="Bonacorsi S."/>
            <person name="Liguori S."/>
            <person name="Ison S.A."/>
            <person name="Fach P."/>
        </authorList>
    </citation>
    <scope>NUCLEOTIDE SEQUENCE [LARGE SCALE GENOMIC DNA]</scope>
    <source>
        <strain evidence="8 13">34870</strain>
    </source>
</reference>
<evidence type="ECO:0000313" key="14">
    <source>
        <dbReference type="Proteomes" id="UP000186595"/>
    </source>
</evidence>
<dbReference type="EMBL" id="DABFUC010000003">
    <property type="protein sequence ID" value="HAI8956785.1"/>
    <property type="molecule type" value="Genomic_DNA"/>
</dbReference>
<evidence type="ECO:0000313" key="16">
    <source>
        <dbReference type="Proteomes" id="UP000254785"/>
    </source>
</evidence>
<reference evidence="6 14" key="2">
    <citation type="submission" date="2016-11" db="EMBL/GenBank/DDBJ databases">
        <title>Draft genome sequences of five Shigatoxin-producing Escherichia coli isolates harboring the new recently described Subtilase cytotoxin allelic variant subAB2-3.</title>
        <authorList>
            <person name="Tasara T."/>
            <person name="Fierz L."/>
            <person name="Klumpp J."/>
            <person name="Schmidt H."/>
            <person name="Stephan R."/>
        </authorList>
    </citation>
    <scope>NUCLEOTIDE SEQUENCE [LARGE SCALE GENOMIC DNA]</scope>
    <source>
        <strain evidence="6 14">453</strain>
    </source>
</reference>
<evidence type="ECO:0000313" key="10">
    <source>
        <dbReference type="EMBL" id="STE03528.1"/>
    </source>
</evidence>
<reference evidence="9 19" key="7">
    <citation type="submission" date="2019-01" db="EMBL/GenBank/DDBJ databases">
        <title>Genomic analysis of febrile catheter-associated UTI E. coli isolates.</title>
        <authorList>
            <person name="Potter R."/>
            <person name="Zou Z."/>
            <person name="Henderson J."/>
            <person name="Dantas G."/>
        </authorList>
    </citation>
    <scope>NUCLEOTIDE SEQUENCE [LARGE SCALE GENOMIC DNA]</scope>
    <source>
        <strain evidence="9 19">29_CAASB</strain>
    </source>
</reference>
<dbReference type="Proteomes" id="UP000197270">
    <property type="component" value="Unassembled WGS sequence"/>
</dbReference>
<accession>A0A066R367</accession>
<reference evidence="4 22" key="5">
    <citation type="journal article" date="2018" name="Genome Biol.">
        <title>SKESA: strategic k-mer extension for scrupulous assemblies.</title>
        <authorList>
            <person name="Souvorov A."/>
            <person name="Agarwala R."/>
            <person name="Lipman D.J."/>
        </authorList>
    </citation>
    <scope>NUCLEOTIDE SEQUENCE [LARGE SCALE GENOMIC DNA]</scope>
    <source>
        <strain evidence="4 22">TW14994</strain>
    </source>
</reference>
<evidence type="ECO:0000313" key="9">
    <source>
        <dbReference type="EMBL" id="RXD16271.1"/>
    </source>
</evidence>